<dbReference type="Gene3D" id="3.40.50.1580">
    <property type="entry name" value="Nucleoside phosphorylase domain"/>
    <property type="match status" value="1"/>
</dbReference>
<evidence type="ECO:0000256" key="5">
    <source>
        <dbReference type="ARBA" id="ARBA00022676"/>
    </source>
</evidence>
<evidence type="ECO:0000313" key="10">
    <source>
        <dbReference type="EMBL" id="ETD96814.1"/>
    </source>
</evidence>
<evidence type="ECO:0000256" key="3">
    <source>
        <dbReference type="ARBA" id="ARBA00006751"/>
    </source>
</evidence>
<accession>V8I6Y9</accession>
<dbReference type="Proteomes" id="UP000018717">
    <property type="component" value="Unassembled WGS sequence"/>
</dbReference>
<comment type="catalytic activity">
    <reaction evidence="8">
        <text>a purine 2'-deoxy-D-ribonucleoside + phosphate = a purine nucleobase + 2-deoxy-alpha-D-ribose 1-phosphate</text>
        <dbReference type="Rhea" id="RHEA:36431"/>
        <dbReference type="ChEBI" id="CHEBI:26386"/>
        <dbReference type="ChEBI" id="CHEBI:43474"/>
        <dbReference type="ChEBI" id="CHEBI:57259"/>
        <dbReference type="ChEBI" id="CHEBI:142361"/>
        <dbReference type="EC" id="2.4.2.1"/>
    </reaction>
</comment>
<evidence type="ECO:0000256" key="2">
    <source>
        <dbReference type="ARBA" id="ARBA00005058"/>
    </source>
</evidence>
<reference evidence="10 11" key="1">
    <citation type="submission" date="2013-11" db="EMBL/GenBank/DDBJ databases">
        <title>Genome sequencing of Streptococcus mitis strains.</title>
        <authorList>
            <person name="Ikryannikova L.N."/>
            <person name="Ilina E.N."/>
            <person name="Kostryukova E.S."/>
            <person name="Karpova I.Y."/>
            <person name="Semashko T.A."/>
            <person name="Larin A.K."/>
            <person name="Ischenko D.S."/>
            <person name="Savinova T.A."/>
            <person name="Dubovickaya V.A."/>
            <person name="Sidorenko S.V."/>
            <person name="Govorun V.M."/>
        </authorList>
    </citation>
    <scope>NUCLEOTIDE SEQUENCE [LARGE SCALE GENOMIC DNA]</scope>
    <source>
        <strain evidence="10 11">21/39</strain>
    </source>
</reference>
<keyword evidence="5" id="KW-0328">Glycosyltransferase</keyword>
<dbReference type="SUPFAM" id="SSF53167">
    <property type="entry name" value="Purine and uridine phosphorylases"/>
    <property type="match status" value="1"/>
</dbReference>
<evidence type="ECO:0000256" key="8">
    <source>
        <dbReference type="ARBA" id="ARBA00048556"/>
    </source>
</evidence>
<evidence type="ECO:0000256" key="6">
    <source>
        <dbReference type="ARBA" id="ARBA00022679"/>
    </source>
</evidence>
<evidence type="ECO:0000256" key="4">
    <source>
        <dbReference type="ARBA" id="ARBA00011886"/>
    </source>
</evidence>
<gene>
    <name evidence="10" type="ORF">U757_02005</name>
</gene>
<comment type="caution">
    <text evidence="10">The sequence shown here is derived from an EMBL/GenBank/DDBJ whole genome shotgun (WGS) entry which is preliminary data.</text>
</comment>
<evidence type="ECO:0000259" key="9">
    <source>
        <dbReference type="Pfam" id="PF01048"/>
    </source>
</evidence>
<protein>
    <recommendedName>
        <fullName evidence="4">purine-nucleoside phosphorylase</fullName>
        <ecNumber evidence="4">2.4.2.1</ecNumber>
    </recommendedName>
    <alternativeName>
        <fullName evidence="7">Inosine-guanosine phosphorylase</fullName>
    </alternativeName>
</protein>
<dbReference type="PATRIC" id="fig|1415765.3.peg.398"/>
<name>V8I6Y9_STRMT</name>
<dbReference type="PANTHER" id="PTHR11904">
    <property type="entry name" value="METHYLTHIOADENOSINE/PURINE NUCLEOSIDE PHOSPHORYLASE"/>
    <property type="match status" value="1"/>
</dbReference>
<dbReference type="PANTHER" id="PTHR11904:SF9">
    <property type="entry name" value="PURINE NUCLEOSIDE PHOSPHORYLASE-RELATED"/>
    <property type="match status" value="1"/>
</dbReference>
<evidence type="ECO:0000256" key="7">
    <source>
        <dbReference type="ARBA" id="ARBA00031036"/>
    </source>
</evidence>
<dbReference type="GO" id="GO:0004731">
    <property type="term" value="F:purine-nucleoside phosphorylase activity"/>
    <property type="evidence" value="ECO:0007669"/>
    <property type="project" value="UniProtKB-EC"/>
</dbReference>
<comment type="similarity">
    <text evidence="3">Belongs to the PNP/MTAP phosphorylase family.</text>
</comment>
<dbReference type="AlphaFoldDB" id="V8I6Y9"/>
<keyword evidence="6" id="KW-0808">Transferase</keyword>
<evidence type="ECO:0000313" key="11">
    <source>
        <dbReference type="Proteomes" id="UP000018717"/>
    </source>
</evidence>
<dbReference type="InterPro" id="IPR035994">
    <property type="entry name" value="Nucleoside_phosphorylase_sf"/>
</dbReference>
<dbReference type="GO" id="GO:0005737">
    <property type="term" value="C:cytoplasm"/>
    <property type="evidence" value="ECO:0007669"/>
    <property type="project" value="TreeGrafter"/>
</dbReference>
<evidence type="ECO:0000256" key="1">
    <source>
        <dbReference type="ARBA" id="ARBA00002678"/>
    </source>
</evidence>
<dbReference type="GO" id="GO:0009116">
    <property type="term" value="P:nucleoside metabolic process"/>
    <property type="evidence" value="ECO:0007669"/>
    <property type="project" value="InterPro"/>
</dbReference>
<dbReference type="InterPro" id="IPR000845">
    <property type="entry name" value="Nucleoside_phosphorylase_d"/>
</dbReference>
<feature type="domain" description="Nucleoside phosphorylase" evidence="9">
    <location>
        <begin position="2"/>
        <end position="66"/>
    </location>
</feature>
<sequence>MLGTDVVEMSTATEVIVVAYSGLKLLGILCITNYTTGFKEELNHEEVIEVTECVKGDFKGLLKAVLLNYYYVKRIEEYFSENPL</sequence>
<dbReference type="EC" id="2.4.2.1" evidence="4"/>
<comment type="pathway">
    <text evidence="2">Purine metabolism; purine nucleoside salvage.</text>
</comment>
<dbReference type="Pfam" id="PF01048">
    <property type="entry name" value="PNP_UDP_1"/>
    <property type="match status" value="1"/>
</dbReference>
<dbReference type="InterPro" id="IPR011268">
    <property type="entry name" value="Purine_phosphorylase"/>
</dbReference>
<dbReference type="EMBL" id="AYRR01000002">
    <property type="protein sequence ID" value="ETD96814.1"/>
    <property type="molecule type" value="Genomic_DNA"/>
</dbReference>
<organism evidence="10 11">
    <name type="scientific">Streptococcus mitis 21/39</name>
    <dbReference type="NCBI Taxonomy" id="1415765"/>
    <lineage>
        <taxon>Bacteria</taxon>
        <taxon>Bacillati</taxon>
        <taxon>Bacillota</taxon>
        <taxon>Bacilli</taxon>
        <taxon>Lactobacillales</taxon>
        <taxon>Streptococcaceae</taxon>
        <taxon>Streptococcus</taxon>
        <taxon>Streptococcus mitis group</taxon>
    </lineage>
</organism>
<proteinExistence type="inferred from homology"/>
<comment type="function">
    <text evidence="1">The purine nucleoside phosphorylases catalyze the phosphorolytic breakdown of the N-glycosidic bond in the beta-(deoxy)ribonucleoside molecules, with the formation of the corresponding free purine bases and pentose-1-phosphate. Cleaves guanosine, inosine, 2'-deoxyguanosine and 2'-deoxyinosine.</text>
</comment>